<reference evidence="3" key="1">
    <citation type="journal article" date="2022" name="bioRxiv">
        <title>Sequencing and chromosome-scale assembly of the giantPleurodeles waltlgenome.</title>
        <authorList>
            <person name="Brown T."/>
            <person name="Elewa A."/>
            <person name="Iarovenko S."/>
            <person name="Subramanian E."/>
            <person name="Araus A.J."/>
            <person name="Petzold A."/>
            <person name="Susuki M."/>
            <person name="Suzuki K.-i.T."/>
            <person name="Hayashi T."/>
            <person name="Toyoda A."/>
            <person name="Oliveira C."/>
            <person name="Osipova E."/>
            <person name="Leigh N.D."/>
            <person name="Simon A."/>
            <person name="Yun M.H."/>
        </authorList>
    </citation>
    <scope>NUCLEOTIDE SEQUENCE</scope>
    <source>
        <strain evidence="3">20211129_DDA</strain>
        <tissue evidence="3">Liver</tissue>
    </source>
</reference>
<protein>
    <recommendedName>
        <fullName evidence="2">Enoyl reductase (ER) domain-containing protein</fullName>
    </recommendedName>
</protein>
<dbReference type="CDD" id="cd08241">
    <property type="entry name" value="QOR1"/>
    <property type="match status" value="1"/>
</dbReference>
<dbReference type="SUPFAM" id="SSF51735">
    <property type="entry name" value="NAD(P)-binding Rossmann-fold domains"/>
    <property type="match status" value="1"/>
</dbReference>
<dbReference type="InterPro" id="IPR011032">
    <property type="entry name" value="GroES-like_sf"/>
</dbReference>
<dbReference type="AlphaFoldDB" id="A0AAV7T9G5"/>
<dbReference type="Proteomes" id="UP001066276">
    <property type="component" value="Chromosome 4_1"/>
</dbReference>
<dbReference type="SUPFAM" id="SSF50129">
    <property type="entry name" value="GroES-like"/>
    <property type="match status" value="1"/>
</dbReference>
<dbReference type="InterPro" id="IPR036291">
    <property type="entry name" value="NAD(P)-bd_dom_sf"/>
</dbReference>
<evidence type="ECO:0000313" key="3">
    <source>
        <dbReference type="EMBL" id="KAJ1173179.1"/>
    </source>
</evidence>
<dbReference type="EMBL" id="JANPWB010000007">
    <property type="protein sequence ID" value="KAJ1173179.1"/>
    <property type="molecule type" value="Genomic_DNA"/>
</dbReference>
<evidence type="ECO:0000313" key="4">
    <source>
        <dbReference type="Proteomes" id="UP001066276"/>
    </source>
</evidence>
<dbReference type="Gene3D" id="3.40.50.720">
    <property type="entry name" value="NAD(P)-binding Rossmann-like Domain"/>
    <property type="match status" value="1"/>
</dbReference>
<comment type="caution">
    <text evidence="3">The sequence shown here is derived from an EMBL/GenBank/DDBJ whole genome shotgun (WGS) entry which is preliminary data.</text>
</comment>
<dbReference type="InterPro" id="IPR013154">
    <property type="entry name" value="ADH-like_N"/>
</dbReference>
<proteinExistence type="inferred from homology"/>
<organism evidence="3 4">
    <name type="scientific">Pleurodeles waltl</name>
    <name type="common">Iberian ribbed newt</name>
    <dbReference type="NCBI Taxonomy" id="8319"/>
    <lineage>
        <taxon>Eukaryota</taxon>
        <taxon>Metazoa</taxon>
        <taxon>Chordata</taxon>
        <taxon>Craniata</taxon>
        <taxon>Vertebrata</taxon>
        <taxon>Euteleostomi</taxon>
        <taxon>Amphibia</taxon>
        <taxon>Batrachia</taxon>
        <taxon>Caudata</taxon>
        <taxon>Salamandroidea</taxon>
        <taxon>Salamandridae</taxon>
        <taxon>Pleurodelinae</taxon>
        <taxon>Pleurodeles</taxon>
    </lineage>
</organism>
<evidence type="ECO:0000259" key="2">
    <source>
        <dbReference type="SMART" id="SM00829"/>
    </source>
</evidence>
<dbReference type="Pfam" id="PF00107">
    <property type="entry name" value="ADH_zinc_N"/>
    <property type="match status" value="1"/>
</dbReference>
<dbReference type="Gene3D" id="3.90.180.10">
    <property type="entry name" value="Medium-chain alcohol dehydrogenases, catalytic domain"/>
    <property type="match status" value="1"/>
</dbReference>
<dbReference type="Pfam" id="PF08240">
    <property type="entry name" value="ADH_N"/>
    <property type="match status" value="1"/>
</dbReference>
<feature type="domain" description="Enoyl reductase (ER)" evidence="2">
    <location>
        <begin position="56"/>
        <end position="370"/>
    </location>
</feature>
<sequence length="373" mass="39718">MAATVRCFGPRAPLRGAMRGFFRRCTFQGDALRLDAQAGLGHCSTRRAYRAALCTELKKPLVIGDMSPRELQPGEVRVGVRCAGVNFADQLVCQGQYQDRSDPPFTPGMEFSGRVLEIGPKVTAVHKGDRVVGVSGGKGAMAEECIVKEEMLWSITGSVSYTQAAALPVSYGTAILALEHRARVQPGETVLVTAAAGATGQAVVELASSIFQAKVIAAAGSDEKCQQALRMGATSAVNYTQCSLKEEVKRLTNGRGVDVVIDAVGGDIFKEALSSLKWEGRIVVVGFAGGNIASVPTNRLLLKNVSALGIFWGLYSKMDPPLYAWSISAVLQHCQAARIQPYVGAVFKLENVNEAFAHVAGRQSMGKVVLEIS</sequence>
<name>A0AAV7T9G5_PLEWA</name>
<dbReference type="PANTHER" id="PTHR43677">
    <property type="entry name" value="SHORT-CHAIN DEHYDROGENASE/REDUCTASE"/>
    <property type="match status" value="1"/>
</dbReference>
<dbReference type="InterPro" id="IPR051397">
    <property type="entry name" value="Zn-ADH-like_protein"/>
</dbReference>
<dbReference type="InterPro" id="IPR013149">
    <property type="entry name" value="ADH-like_C"/>
</dbReference>
<dbReference type="PANTHER" id="PTHR43677:SF4">
    <property type="entry name" value="QUINONE OXIDOREDUCTASE-LIKE PROTEIN 2"/>
    <property type="match status" value="1"/>
</dbReference>
<dbReference type="SMART" id="SM00829">
    <property type="entry name" value="PKS_ER"/>
    <property type="match status" value="1"/>
</dbReference>
<keyword evidence="4" id="KW-1185">Reference proteome</keyword>
<gene>
    <name evidence="3" type="ORF">NDU88_005020</name>
</gene>
<evidence type="ECO:0000256" key="1">
    <source>
        <dbReference type="ARBA" id="ARBA00010371"/>
    </source>
</evidence>
<dbReference type="GO" id="GO:0016491">
    <property type="term" value="F:oxidoreductase activity"/>
    <property type="evidence" value="ECO:0007669"/>
    <property type="project" value="InterPro"/>
</dbReference>
<accession>A0AAV7T9G5</accession>
<comment type="similarity">
    <text evidence="1">Belongs to the zinc-containing alcohol dehydrogenase family. Quinone oxidoreductase subfamily.</text>
</comment>
<dbReference type="GO" id="GO:0005739">
    <property type="term" value="C:mitochondrion"/>
    <property type="evidence" value="ECO:0007669"/>
    <property type="project" value="TreeGrafter"/>
</dbReference>
<dbReference type="InterPro" id="IPR020843">
    <property type="entry name" value="ER"/>
</dbReference>